<feature type="transmembrane region" description="Helical" evidence="12">
    <location>
        <begin position="111"/>
        <end position="132"/>
    </location>
</feature>
<name>A0A8B8CIT2_CRAVI</name>
<keyword evidence="10 11" id="KW-0807">Transducer</keyword>
<dbReference type="InterPro" id="IPR017452">
    <property type="entry name" value="GPCR_Rhodpsn_7TM"/>
</dbReference>
<comment type="similarity">
    <text evidence="11">Belongs to the G-protein coupled receptor 1 family.</text>
</comment>
<dbReference type="InterPro" id="IPR000276">
    <property type="entry name" value="GPCR_Rhodpsn"/>
</dbReference>
<feature type="transmembrane region" description="Helical" evidence="12">
    <location>
        <begin position="74"/>
        <end position="99"/>
    </location>
</feature>
<dbReference type="RefSeq" id="XP_022315655.1">
    <property type="nucleotide sequence ID" value="XM_022459947.1"/>
</dbReference>
<keyword evidence="14" id="KW-1185">Reference proteome</keyword>
<proteinExistence type="inferred from homology"/>
<evidence type="ECO:0000256" key="1">
    <source>
        <dbReference type="ARBA" id="ARBA00004651"/>
    </source>
</evidence>
<evidence type="ECO:0000256" key="2">
    <source>
        <dbReference type="ARBA" id="ARBA00022475"/>
    </source>
</evidence>
<keyword evidence="8 11" id="KW-0675">Receptor</keyword>
<evidence type="ECO:0000256" key="9">
    <source>
        <dbReference type="ARBA" id="ARBA00023180"/>
    </source>
</evidence>
<dbReference type="PANTHER" id="PTHR45695:SF23">
    <property type="entry name" value="GALANIN-LIKE G-PROTEIN COUPLED RECEPTOR NPR-9"/>
    <property type="match status" value="1"/>
</dbReference>
<gene>
    <name evidence="15 16" type="primary">LOC111119607</name>
</gene>
<evidence type="ECO:0000313" key="14">
    <source>
        <dbReference type="Proteomes" id="UP000694844"/>
    </source>
</evidence>
<evidence type="ECO:0000256" key="8">
    <source>
        <dbReference type="ARBA" id="ARBA00023170"/>
    </source>
</evidence>
<sequence length="399" mass="45887">MDTIFNTTISSTSVSRNDSNSTNVDESALLFERLVRIIIPTIFGLIVFLGLVGNLLVIIVVYSYKQMRNTTNILIVSLAFADLFFIIFCVPFTATLYAMPIWPFGDIWCKIVNFLMYVCAYASVWTLVLMSFDRYLAVVHPISSMRIRNTRNAYILIALTWSIFSIGHIRLLLQYDELEYEYGGENRSICHNVEKETLPLFHACFFAFGYVIPLLITCVLYGFLLKRLLYGVVPGGSQRAESIRSKKRVTRMIIIVVVVFAICWLPIHIHFMIQSFDPYYEANILNTSFLMTANCIAYMNSCMNPILYAFLSDNFRRSFKNLLCCKRERYNKFEYERTHARCHEKDQKETLLNNATKPSNVNSKECLLNTTTKIAGNEKDSNCNSESALEMKTVITICN</sequence>
<comment type="subcellular location">
    <subcellularLocation>
        <location evidence="1">Cell membrane</location>
        <topology evidence="1">Multi-pass membrane protein</topology>
    </subcellularLocation>
</comment>
<dbReference type="OrthoDB" id="2132067at2759"/>
<keyword evidence="9" id="KW-0325">Glycoprotein</keyword>
<feature type="transmembrane region" description="Helical" evidence="12">
    <location>
        <begin position="249"/>
        <end position="269"/>
    </location>
</feature>
<dbReference type="Proteomes" id="UP000694844">
    <property type="component" value="Chromosome 2"/>
</dbReference>
<feature type="transmembrane region" description="Helical" evidence="12">
    <location>
        <begin position="200"/>
        <end position="224"/>
    </location>
</feature>
<dbReference type="SUPFAM" id="SSF81321">
    <property type="entry name" value="Family A G protein-coupled receptor-like"/>
    <property type="match status" value="1"/>
</dbReference>
<keyword evidence="6 12" id="KW-0472">Membrane</keyword>
<organism evidence="14 16">
    <name type="scientific">Crassostrea virginica</name>
    <name type="common">Eastern oyster</name>
    <dbReference type="NCBI Taxonomy" id="6565"/>
    <lineage>
        <taxon>Eukaryota</taxon>
        <taxon>Metazoa</taxon>
        <taxon>Spiralia</taxon>
        <taxon>Lophotrochozoa</taxon>
        <taxon>Mollusca</taxon>
        <taxon>Bivalvia</taxon>
        <taxon>Autobranchia</taxon>
        <taxon>Pteriomorphia</taxon>
        <taxon>Ostreida</taxon>
        <taxon>Ostreoidea</taxon>
        <taxon>Ostreidae</taxon>
        <taxon>Crassostrea</taxon>
    </lineage>
</organism>
<dbReference type="GO" id="GO:0004930">
    <property type="term" value="F:G protein-coupled receptor activity"/>
    <property type="evidence" value="ECO:0007669"/>
    <property type="project" value="UniProtKB-KW"/>
</dbReference>
<feature type="transmembrane region" description="Helical" evidence="12">
    <location>
        <begin position="153"/>
        <end position="173"/>
    </location>
</feature>
<evidence type="ECO:0000256" key="10">
    <source>
        <dbReference type="ARBA" id="ARBA00023224"/>
    </source>
</evidence>
<feature type="domain" description="G-protein coupled receptors family 1 profile" evidence="13">
    <location>
        <begin position="53"/>
        <end position="308"/>
    </location>
</feature>
<dbReference type="GO" id="GO:0005886">
    <property type="term" value="C:plasma membrane"/>
    <property type="evidence" value="ECO:0007669"/>
    <property type="project" value="UniProtKB-SubCell"/>
</dbReference>
<evidence type="ECO:0000256" key="7">
    <source>
        <dbReference type="ARBA" id="ARBA00023157"/>
    </source>
</evidence>
<evidence type="ECO:0000256" key="3">
    <source>
        <dbReference type="ARBA" id="ARBA00022692"/>
    </source>
</evidence>
<dbReference type="PROSITE" id="PS00237">
    <property type="entry name" value="G_PROTEIN_RECEP_F1_1"/>
    <property type="match status" value="1"/>
</dbReference>
<feature type="transmembrane region" description="Helical" evidence="12">
    <location>
        <begin position="37"/>
        <end position="62"/>
    </location>
</feature>
<dbReference type="CDD" id="cd15096">
    <property type="entry name" value="7tmA_AstA_R_insect"/>
    <property type="match status" value="1"/>
</dbReference>
<evidence type="ECO:0000256" key="4">
    <source>
        <dbReference type="ARBA" id="ARBA00022989"/>
    </source>
</evidence>
<evidence type="ECO:0000313" key="15">
    <source>
        <dbReference type="RefSeq" id="XP_022315654.1"/>
    </source>
</evidence>
<keyword evidence="2" id="KW-1003">Cell membrane</keyword>
<accession>A0A8B8CIT2</accession>
<reference evidence="15 16" key="1">
    <citation type="submission" date="2025-04" db="UniProtKB">
        <authorList>
            <consortium name="RefSeq"/>
        </authorList>
    </citation>
    <scope>IDENTIFICATION</scope>
    <source>
        <tissue evidence="15 16">Whole sample</tissue>
    </source>
</reference>
<dbReference type="GeneID" id="111119607"/>
<evidence type="ECO:0000256" key="11">
    <source>
        <dbReference type="RuleBase" id="RU000688"/>
    </source>
</evidence>
<evidence type="ECO:0000313" key="16">
    <source>
        <dbReference type="RefSeq" id="XP_022315655.1"/>
    </source>
</evidence>
<keyword evidence="7" id="KW-1015">Disulfide bond</keyword>
<keyword evidence="4 12" id="KW-1133">Transmembrane helix</keyword>
<dbReference type="PANTHER" id="PTHR45695">
    <property type="entry name" value="LEUCOKININ RECEPTOR-RELATED"/>
    <property type="match status" value="1"/>
</dbReference>
<dbReference type="PRINTS" id="PR00237">
    <property type="entry name" value="GPCRRHODOPSN"/>
</dbReference>
<dbReference type="RefSeq" id="XP_022315654.1">
    <property type="nucleotide sequence ID" value="XM_022459946.1"/>
</dbReference>
<dbReference type="InterPro" id="IPR000405">
    <property type="entry name" value="Galanin_rcpt"/>
</dbReference>
<keyword evidence="5 11" id="KW-0297">G-protein coupled receptor</keyword>
<keyword evidence="3 11" id="KW-0812">Transmembrane</keyword>
<dbReference type="SMART" id="SM01381">
    <property type="entry name" value="7TM_GPCR_Srsx"/>
    <property type="match status" value="1"/>
</dbReference>
<protein>
    <submittedName>
        <fullName evidence="15 16">Allatostatin-A receptor-like isoform X1</fullName>
    </submittedName>
</protein>
<dbReference type="KEGG" id="cvn:111119607"/>
<evidence type="ECO:0000259" key="13">
    <source>
        <dbReference type="PROSITE" id="PS50262"/>
    </source>
</evidence>
<dbReference type="PROSITE" id="PS50262">
    <property type="entry name" value="G_PROTEIN_RECEP_F1_2"/>
    <property type="match status" value="1"/>
</dbReference>
<feature type="transmembrane region" description="Helical" evidence="12">
    <location>
        <begin position="289"/>
        <end position="311"/>
    </location>
</feature>
<evidence type="ECO:0000256" key="5">
    <source>
        <dbReference type="ARBA" id="ARBA00023040"/>
    </source>
</evidence>
<dbReference type="PRINTS" id="PR00663">
    <property type="entry name" value="GALANINR"/>
</dbReference>
<dbReference type="AlphaFoldDB" id="A0A8B8CIT2"/>
<dbReference type="Gene3D" id="1.20.1070.10">
    <property type="entry name" value="Rhodopsin 7-helix transmembrane proteins"/>
    <property type="match status" value="1"/>
</dbReference>
<evidence type="ECO:0000256" key="12">
    <source>
        <dbReference type="SAM" id="Phobius"/>
    </source>
</evidence>
<evidence type="ECO:0000256" key="6">
    <source>
        <dbReference type="ARBA" id="ARBA00023136"/>
    </source>
</evidence>
<dbReference type="Pfam" id="PF00001">
    <property type="entry name" value="7tm_1"/>
    <property type="match status" value="1"/>
</dbReference>